<feature type="transmembrane region" description="Helical" evidence="6">
    <location>
        <begin position="65"/>
        <end position="89"/>
    </location>
</feature>
<dbReference type="InterPro" id="IPR002293">
    <property type="entry name" value="AA/rel_permease1"/>
</dbReference>
<organism evidence="7">
    <name type="scientific">Phenylobacterium glaciei</name>
    <dbReference type="NCBI Taxonomy" id="2803784"/>
    <lineage>
        <taxon>Bacteria</taxon>
        <taxon>Pseudomonadati</taxon>
        <taxon>Pseudomonadota</taxon>
        <taxon>Alphaproteobacteria</taxon>
        <taxon>Caulobacterales</taxon>
        <taxon>Caulobacteraceae</taxon>
        <taxon>Phenylobacterium</taxon>
    </lineage>
</organism>
<comment type="subcellular location">
    <subcellularLocation>
        <location evidence="1">Cell membrane</location>
        <topology evidence="1">Multi-pass membrane protein</topology>
    </subcellularLocation>
</comment>
<evidence type="ECO:0000313" key="7">
    <source>
        <dbReference type="EMBL" id="QQZ49703.1"/>
    </source>
</evidence>
<evidence type="ECO:0000256" key="5">
    <source>
        <dbReference type="ARBA" id="ARBA00023136"/>
    </source>
</evidence>
<protein>
    <submittedName>
        <fullName evidence="7">APC family permease</fullName>
    </submittedName>
</protein>
<evidence type="ECO:0000256" key="3">
    <source>
        <dbReference type="ARBA" id="ARBA00022692"/>
    </source>
</evidence>
<feature type="transmembrane region" description="Helical" evidence="6">
    <location>
        <begin position="41"/>
        <end position="59"/>
    </location>
</feature>
<gene>
    <name evidence="7" type="ORF">JKL49_23060</name>
</gene>
<sequence length="128" mass="13597">MVAVANSALINYVTASRLLYGMARDGRLPSRLAQVHPDRRTPHIAIALILVVLMALTLSGNSAELAAATVLLLLSIFVVVNAALVVLRLRKDEPAAASRCRCSSPSPGPLSAWPCWWSASPRATGSPR</sequence>
<dbReference type="Pfam" id="PF13520">
    <property type="entry name" value="AA_permease_2"/>
    <property type="match status" value="1"/>
</dbReference>
<evidence type="ECO:0000256" key="6">
    <source>
        <dbReference type="SAM" id="Phobius"/>
    </source>
</evidence>
<dbReference type="PANTHER" id="PTHR42770">
    <property type="entry name" value="AMINO ACID TRANSPORTER-RELATED"/>
    <property type="match status" value="1"/>
</dbReference>
<keyword evidence="2" id="KW-1003">Cell membrane</keyword>
<proteinExistence type="predicted"/>
<dbReference type="EMBL" id="CP068570">
    <property type="protein sequence ID" value="QQZ49703.1"/>
    <property type="molecule type" value="Genomic_DNA"/>
</dbReference>
<dbReference type="PANTHER" id="PTHR42770:SF11">
    <property type="entry name" value="INNER MEMBRANE TRANSPORT PROTEIN YBAT"/>
    <property type="match status" value="1"/>
</dbReference>
<evidence type="ECO:0000256" key="1">
    <source>
        <dbReference type="ARBA" id="ARBA00004651"/>
    </source>
</evidence>
<keyword evidence="4 6" id="KW-1133">Transmembrane helix</keyword>
<dbReference type="Gene3D" id="1.20.1740.10">
    <property type="entry name" value="Amino acid/polyamine transporter I"/>
    <property type="match status" value="1"/>
</dbReference>
<name>A0A974P2U4_9CAUL</name>
<keyword evidence="3 6" id="KW-0812">Transmembrane</keyword>
<dbReference type="GO" id="GO:0022857">
    <property type="term" value="F:transmembrane transporter activity"/>
    <property type="evidence" value="ECO:0007669"/>
    <property type="project" value="InterPro"/>
</dbReference>
<reference evidence="7" key="1">
    <citation type="submission" date="2021-01" db="EMBL/GenBank/DDBJ databases">
        <title>Genome sequence of Phenylobacterium sp. 20VBR1 isolated from a valley glaceir, Ny-Alesund, Svalbard.</title>
        <authorList>
            <person name="Thomas F.A."/>
            <person name="Krishnan K.P."/>
            <person name="Sinha R.K."/>
        </authorList>
    </citation>
    <scope>NUCLEOTIDE SEQUENCE</scope>
    <source>
        <strain evidence="7">20VBR1</strain>
    </source>
</reference>
<keyword evidence="5 6" id="KW-0472">Membrane</keyword>
<accession>A0A974P2U4</accession>
<evidence type="ECO:0000256" key="2">
    <source>
        <dbReference type="ARBA" id="ARBA00022475"/>
    </source>
</evidence>
<dbReference type="AlphaFoldDB" id="A0A974P2U4"/>
<dbReference type="GO" id="GO:0005886">
    <property type="term" value="C:plasma membrane"/>
    <property type="evidence" value="ECO:0007669"/>
    <property type="project" value="UniProtKB-SubCell"/>
</dbReference>
<dbReference type="InterPro" id="IPR050367">
    <property type="entry name" value="APC_superfamily"/>
</dbReference>
<evidence type="ECO:0000256" key="4">
    <source>
        <dbReference type="ARBA" id="ARBA00022989"/>
    </source>
</evidence>